<keyword evidence="1" id="KW-0812">Transmembrane</keyword>
<evidence type="ECO:0000313" key="3">
    <source>
        <dbReference type="Proteomes" id="UP001430306"/>
    </source>
</evidence>
<accession>A0ABS8NPP8</accession>
<keyword evidence="1" id="KW-1133">Transmembrane helix</keyword>
<reference evidence="2" key="1">
    <citation type="submission" date="2021-11" db="EMBL/GenBank/DDBJ databases">
        <title>Genome sequence.</title>
        <authorList>
            <person name="Sun Q."/>
        </authorList>
    </citation>
    <scope>NUCLEOTIDE SEQUENCE</scope>
    <source>
        <strain evidence="2">JC740</strain>
    </source>
</reference>
<feature type="transmembrane region" description="Helical" evidence="1">
    <location>
        <begin position="49"/>
        <end position="69"/>
    </location>
</feature>
<evidence type="ECO:0000313" key="2">
    <source>
        <dbReference type="EMBL" id="MCC9644441.1"/>
    </source>
</evidence>
<dbReference type="RefSeq" id="WP_230276175.1">
    <property type="nucleotide sequence ID" value="NZ_JAJKFW010000054.1"/>
</dbReference>
<dbReference type="Proteomes" id="UP001430306">
    <property type="component" value="Unassembled WGS sequence"/>
</dbReference>
<organism evidence="2 3">
    <name type="scientific">Rhodopirellula halodulae</name>
    <dbReference type="NCBI Taxonomy" id="2894198"/>
    <lineage>
        <taxon>Bacteria</taxon>
        <taxon>Pseudomonadati</taxon>
        <taxon>Planctomycetota</taxon>
        <taxon>Planctomycetia</taxon>
        <taxon>Pirellulales</taxon>
        <taxon>Pirellulaceae</taxon>
        <taxon>Rhodopirellula</taxon>
    </lineage>
</organism>
<sequence length="70" mass="8507">MPDDWDDEPDEWDSDTYSEEWDDDDYEEFLSREFPDSTERQSWAGGRRLWHWTVWVLVIVFVGGYLLALM</sequence>
<dbReference type="EMBL" id="JAJKFW010000054">
    <property type="protein sequence ID" value="MCC9644441.1"/>
    <property type="molecule type" value="Genomic_DNA"/>
</dbReference>
<proteinExistence type="predicted"/>
<keyword evidence="3" id="KW-1185">Reference proteome</keyword>
<keyword evidence="1" id="KW-0472">Membrane</keyword>
<name>A0ABS8NPP8_9BACT</name>
<gene>
    <name evidence="2" type="ORF">LOC71_19385</name>
</gene>
<comment type="caution">
    <text evidence="2">The sequence shown here is derived from an EMBL/GenBank/DDBJ whole genome shotgun (WGS) entry which is preliminary data.</text>
</comment>
<protein>
    <submittedName>
        <fullName evidence="2">Uncharacterized protein</fullName>
    </submittedName>
</protein>
<evidence type="ECO:0000256" key="1">
    <source>
        <dbReference type="SAM" id="Phobius"/>
    </source>
</evidence>